<keyword evidence="2" id="KW-1185">Reference proteome</keyword>
<accession>A0A562UMF0</accession>
<sequence>MNALTQIARRDAGPAILAKKFVWIPTEARRLSHNNPNGRIGYE</sequence>
<dbReference type="EMBL" id="VLLK01000002">
    <property type="protein sequence ID" value="TWJ06756.1"/>
    <property type="molecule type" value="Genomic_DNA"/>
</dbReference>
<dbReference type="STRING" id="476157.GCA_001663155_00969"/>
<dbReference type="Proteomes" id="UP000320547">
    <property type="component" value="Unassembled WGS sequence"/>
</dbReference>
<gene>
    <name evidence="1" type="ORF">JN10_2293</name>
</gene>
<organism evidence="1 2">
    <name type="scientific">Altererythrobacter ishigakiensis</name>
    <dbReference type="NCBI Taxonomy" id="476157"/>
    <lineage>
        <taxon>Bacteria</taxon>
        <taxon>Pseudomonadati</taxon>
        <taxon>Pseudomonadota</taxon>
        <taxon>Alphaproteobacteria</taxon>
        <taxon>Sphingomonadales</taxon>
        <taxon>Erythrobacteraceae</taxon>
        <taxon>Altererythrobacter</taxon>
    </lineage>
</organism>
<protein>
    <submittedName>
        <fullName evidence="1">Uncharacterized protein</fullName>
    </submittedName>
</protein>
<evidence type="ECO:0000313" key="2">
    <source>
        <dbReference type="Proteomes" id="UP000320547"/>
    </source>
</evidence>
<evidence type="ECO:0000313" key="1">
    <source>
        <dbReference type="EMBL" id="TWJ06756.1"/>
    </source>
</evidence>
<comment type="caution">
    <text evidence="1">The sequence shown here is derived from an EMBL/GenBank/DDBJ whole genome shotgun (WGS) entry which is preliminary data.</text>
</comment>
<proteinExistence type="predicted"/>
<dbReference type="AlphaFoldDB" id="A0A562UMF0"/>
<name>A0A562UMF0_9SPHN</name>
<reference evidence="1 2" key="1">
    <citation type="submission" date="2019-07" db="EMBL/GenBank/DDBJ databases">
        <title>Genomic Encyclopedia of Archaeal and Bacterial Type Strains, Phase II (KMG-II): from individual species to whole genera.</title>
        <authorList>
            <person name="Goeker M."/>
        </authorList>
    </citation>
    <scope>NUCLEOTIDE SEQUENCE [LARGE SCALE GENOMIC DNA]</scope>
    <source>
        <strain evidence="1 2">ATCC BAA-2084</strain>
    </source>
</reference>